<accession>A0ACC2UAS0</accession>
<proteinExistence type="predicted"/>
<gene>
    <name evidence="1" type="ORF">DSO57_1033964</name>
</gene>
<evidence type="ECO:0000313" key="1">
    <source>
        <dbReference type="EMBL" id="KAJ9083522.1"/>
    </source>
</evidence>
<comment type="caution">
    <text evidence="1">The sequence shown here is derived from an EMBL/GenBank/DDBJ whole genome shotgun (WGS) entry which is preliminary data.</text>
</comment>
<dbReference type="Proteomes" id="UP001165960">
    <property type="component" value="Unassembled WGS sequence"/>
</dbReference>
<evidence type="ECO:0000313" key="2">
    <source>
        <dbReference type="Proteomes" id="UP001165960"/>
    </source>
</evidence>
<dbReference type="EMBL" id="QTSX02000985">
    <property type="protein sequence ID" value="KAJ9083522.1"/>
    <property type="molecule type" value="Genomic_DNA"/>
</dbReference>
<sequence length="187" mass="21312">MIKRGMFIGEFLAVLAKGFAYYWTKPDFTNGHKYNQILSEFLNSWDSSNPTYQLFLSKKIKGSSTVLKAIQGHMHQAPVYPTGHADIHLADVVFFNIVDTVQQRLPQAFKDLYIGILNHDSLFGQKMMADLFAQIVFHVIMDNQLQKDKRLPPCVKAFYQPIQSMTDNFMAWVTPRGTFGQGEGSIL</sequence>
<name>A0ACC2UAS0_9FUNG</name>
<keyword evidence="2" id="KW-1185">Reference proteome</keyword>
<organism evidence="1 2">
    <name type="scientific">Entomophthora muscae</name>
    <dbReference type="NCBI Taxonomy" id="34485"/>
    <lineage>
        <taxon>Eukaryota</taxon>
        <taxon>Fungi</taxon>
        <taxon>Fungi incertae sedis</taxon>
        <taxon>Zoopagomycota</taxon>
        <taxon>Entomophthoromycotina</taxon>
        <taxon>Entomophthoromycetes</taxon>
        <taxon>Entomophthorales</taxon>
        <taxon>Entomophthoraceae</taxon>
        <taxon>Entomophthora</taxon>
    </lineage>
</organism>
<protein>
    <submittedName>
        <fullName evidence="1">Uncharacterized protein</fullName>
    </submittedName>
</protein>
<reference evidence="1" key="1">
    <citation type="submission" date="2022-04" db="EMBL/GenBank/DDBJ databases">
        <title>Genome of the entomopathogenic fungus Entomophthora muscae.</title>
        <authorList>
            <person name="Elya C."/>
            <person name="Lovett B.R."/>
            <person name="Lee E."/>
            <person name="Macias A.M."/>
            <person name="Hajek A.E."/>
            <person name="De Bivort B.L."/>
            <person name="Kasson M.T."/>
            <person name="De Fine Licht H.H."/>
            <person name="Stajich J.E."/>
        </authorList>
    </citation>
    <scope>NUCLEOTIDE SEQUENCE</scope>
    <source>
        <strain evidence="1">Berkeley</strain>
    </source>
</reference>